<protein>
    <recommendedName>
        <fullName evidence="11">ATP synthase subunit a</fullName>
    </recommendedName>
</protein>
<organism evidence="13">
    <name type="scientific">Hotea curculionoides</name>
    <dbReference type="NCBI Taxonomy" id="1603600"/>
    <lineage>
        <taxon>Eukaryota</taxon>
        <taxon>Metazoa</taxon>
        <taxon>Ecdysozoa</taxon>
        <taxon>Arthropoda</taxon>
        <taxon>Hexapoda</taxon>
        <taxon>Insecta</taxon>
        <taxon>Pterygota</taxon>
        <taxon>Neoptera</taxon>
        <taxon>Paraneoptera</taxon>
        <taxon>Hemiptera</taxon>
        <taxon>Heteroptera</taxon>
        <taxon>Panheteroptera</taxon>
        <taxon>Pentatomomorpha</taxon>
        <taxon>Pentatomoidea</taxon>
        <taxon>Scutelleridae</taxon>
        <taxon>Odontoscelinae</taxon>
        <taxon>Hotea</taxon>
    </lineage>
</organism>
<reference evidence="13" key="1">
    <citation type="journal article" date="2018" name="Cladistics">
        <title>Phylogeny and the colourful history of jewel bugs (Insecta: Hemiptera: Scutelleridae).</title>
        <authorList>
            <person name="Wu Y."/>
            <person name="Redei D."/>
            <person name="Eger J."/>
            <person name="Wang Y."/>
            <person name="Wu H."/>
            <person name="Carapezza A."/>
            <person name="Kment P."/>
            <person name="Cai B."/>
            <person name="Sun X."/>
            <person name="Guo P."/>
            <person name="Luo J."/>
            <person name="Xie Q."/>
        </authorList>
    </citation>
    <scope>NUCLEOTIDE SEQUENCE</scope>
</reference>
<dbReference type="CDD" id="cd00310">
    <property type="entry name" value="ATP-synt_Fo_a_6"/>
    <property type="match status" value="1"/>
</dbReference>
<proteinExistence type="inferred from homology"/>
<dbReference type="NCBIfam" id="TIGR01131">
    <property type="entry name" value="ATP_synt_6_or_A"/>
    <property type="match status" value="1"/>
</dbReference>
<feature type="transmembrane region" description="Helical" evidence="12">
    <location>
        <begin position="125"/>
        <end position="144"/>
    </location>
</feature>
<dbReference type="PROSITE" id="PS00449">
    <property type="entry name" value="ATPASE_A"/>
    <property type="match status" value="1"/>
</dbReference>
<dbReference type="InterPro" id="IPR045083">
    <property type="entry name" value="ATP_synth_F0_asu_bact/mt"/>
</dbReference>
<evidence type="ECO:0000256" key="5">
    <source>
        <dbReference type="ARBA" id="ARBA00022692"/>
    </source>
</evidence>
<evidence type="ECO:0000256" key="8">
    <source>
        <dbReference type="ARBA" id="ARBA00023065"/>
    </source>
</evidence>
<dbReference type="InterPro" id="IPR000568">
    <property type="entry name" value="ATP_synth_F0_asu"/>
</dbReference>
<dbReference type="EMBL" id="MF173678">
    <property type="protein sequence ID" value="AVJ52322.1"/>
    <property type="molecule type" value="Genomic_DNA"/>
</dbReference>
<dbReference type="Gene3D" id="1.20.120.220">
    <property type="entry name" value="ATP synthase, F0 complex, subunit A"/>
    <property type="match status" value="1"/>
</dbReference>
<dbReference type="PANTHER" id="PTHR11410:SF0">
    <property type="entry name" value="ATP SYNTHASE SUBUNIT A"/>
    <property type="match status" value="1"/>
</dbReference>
<keyword evidence="13" id="KW-0496">Mitochondrion</keyword>
<evidence type="ECO:0000256" key="2">
    <source>
        <dbReference type="ARBA" id="ARBA00006810"/>
    </source>
</evidence>
<evidence type="ECO:0000256" key="3">
    <source>
        <dbReference type="ARBA" id="ARBA00022448"/>
    </source>
</evidence>
<name>A0A2P1CLW9_9HEMI</name>
<keyword evidence="9 12" id="KW-0472">Membrane</keyword>
<dbReference type="GO" id="GO:0005743">
    <property type="term" value="C:mitochondrial inner membrane"/>
    <property type="evidence" value="ECO:0007669"/>
    <property type="project" value="UniProtKB-SubCell"/>
</dbReference>
<dbReference type="SUPFAM" id="SSF81336">
    <property type="entry name" value="F1F0 ATP synthase subunit A"/>
    <property type="match status" value="1"/>
</dbReference>
<feature type="transmembrane region" description="Helical" evidence="12">
    <location>
        <begin position="68"/>
        <end position="92"/>
    </location>
</feature>
<dbReference type="GO" id="GO:0046933">
    <property type="term" value="F:proton-transporting ATP synthase activity, rotational mechanism"/>
    <property type="evidence" value="ECO:0007669"/>
    <property type="project" value="TreeGrafter"/>
</dbReference>
<evidence type="ECO:0000313" key="13">
    <source>
        <dbReference type="EMBL" id="AVJ52322.1"/>
    </source>
</evidence>
<feature type="transmembrane region" description="Helical" evidence="12">
    <location>
        <begin position="186"/>
        <end position="210"/>
    </location>
</feature>
<sequence>MMTNLFSTFDPSTSLQLSMNWISTFIGLLIIPAYYWMLPNRIHMLMSIIINKLHEEFKMLLGPKNKGMTLMMITLFMFILTNNAMGLLPYVFTSSSHLVFTMTLALPLWLSIMLFGWINHTNHMFTHLVPMGTPAVLMPFMVLIETISNLIRPGSLAVRLTANMIAGHLLMSLLGNNSVNASSFILMFIMSIQMMLMLFETAVAIIQAYVFSVLSTLYTSEV</sequence>
<dbReference type="AlphaFoldDB" id="A0A2P1CLW9"/>
<evidence type="ECO:0000256" key="7">
    <source>
        <dbReference type="ARBA" id="ARBA00022989"/>
    </source>
</evidence>
<evidence type="ECO:0000256" key="6">
    <source>
        <dbReference type="ARBA" id="ARBA00022781"/>
    </source>
</evidence>
<dbReference type="PRINTS" id="PR00123">
    <property type="entry name" value="ATPASEA"/>
</dbReference>
<comment type="subcellular location">
    <subcellularLocation>
        <location evidence="1">Membrane</location>
        <topology evidence="1">Multi-pass membrane protein</topology>
    </subcellularLocation>
    <subcellularLocation>
        <location evidence="11">Mitochondrion inner membrane</location>
        <topology evidence="11">Multi-pass membrane protein</topology>
    </subcellularLocation>
</comment>
<evidence type="ECO:0000256" key="12">
    <source>
        <dbReference type="SAM" id="Phobius"/>
    </source>
</evidence>
<keyword evidence="10" id="KW-0066">ATP synthesis</keyword>
<comment type="similarity">
    <text evidence="2">Belongs to the ATPase A chain family.</text>
</comment>
<keyword evidence="8" id="KW-0406">Ion transport</keyword>
<evidence type="ECO:0000256" key="4">
    <source>
        <dbReference type="ARBA" id="ARBA00022547"/>
    </source>
</evidence>
<dbReference type="GO" id="GO:0045259">
    <property type="term" value="C:proton-transporting ATP synthase complex"/>
    <property type="evidence" value="ECO:0007669"/>
    <property type="project" value="UniProtKB-KW"/>
</dbReference>
<evidence type="ECO:0000256" key="11">
    <source>
        <dbReference type="RuleBase" id="RU004450"/>
    </source>
</evidence>
<keyword evidence="3" id="KW-0813">Transport</keyword>
<keyword evidence="7 12" id="KW-1133">Transmembrane helix</keyword>
<dbReference type="InterPro" id="IPR035908">
    <property type="entry name" value="F0_ATP_A_sf"/>
</dbReference>
<keyword evidence="4" id="KW-0138">CF(0)</keyword>
<feature type="transmembrane region" description="Helical" evidence="12">
    <location>
        <begin position="98"/>
        <end position="118"/>
    </location>
</feature>
<gene>
    <name evidence="13" type="primary">ATP6</name>
</gene>
<dbReference type="InterPro" id="IPR023011">
    <property type="entry name" value="ATP_synth_F0_asu_AS"/>
</dbReference>
<dbReference type="Pfam" id="PF00119">
    <property type="entry name" value="ATP-synt_A"/>
    <property type="match status" value="1"/>
</dbReference>
<evidence type="ECO:0000256" key="9">
    <source>
        <dbReference type="ARBA" id="ARBA00023136"/>
    </source>
</evidence>
<dbReference type="PANTHER" id="PTHR11410">
    <property type="entry name" value="ATP SYNTHASE SUBUNIT A"/>
    <property type="match status" value="1"/>
</dbReference>
<keyword evidence="5 12" id="KW-0812">Transmembrane</keyword>
<keyword evidence="6" id="KW-0375">Hydrogen ion transport</keyword>
<evidence type="ECO:0000256" key="10">
    <source>
        <dbReference type="ARBA" id="ARBA00023310"/>
    </source>
</evidence>
<accession>A0A2P1CLW9</accession>
<geneLocation type="mitochondrion" evidence="13"/>
<feature type="transmembrane region" description="Helical" evidence="12">
    <location>
        <begin position="20"/>
        <end position="38"/>
    </location>
</feature>
<evidence type="ECO:0000256" key="1">
    <source>
        <dbReference type="ARBA" id="ARBA00004141"/>
    </source>
</evidence>